<dbReference type="InterPro" id="IPR000960">
    <property type="entry name" value="Flavin_mOase"/>
</dbReference>
<dbReference type="GO" id="GO:0050660">
    <property type="term" value="F:flavin adenine dinucleotide binding"/>
    <property type="evidence" value="ECO:0007669"/>
    <property type="project" value="InterPro"/>
</dbReference>
<dbReference type="Gene3D" id="3.50.50.60">
    <property type="entry name" value="FAD/NAD(P)-binding domain"/>
    <property type="match status" value="2"/>
</dbReference>
<dbReference type="Proteomes" id="UP000294257">
    <property type="component" value="Unassembled WGS sequence"/>
</dbReference>
<protein>
    <submittedName>
        <fullName evidence="2">Cation diffusion facilitator CzcD-associated flavoprotein CzcO</fullName>
    </submittedName>
</protein>
<dbReference type="Pfam" id="PF13738">
    <property type="entry name" value="Pyr_redox_3"/>
    <property type="match status" value="1"/>
</dbReference>
<comment type="caution">
    <text evidence="2">The sequence shown here is derived from an EMBL/GenBank/DDBJ whole genome shotgun (WGS) entry which is preliminary data.</text>
</comment>
<name>A0A4V2ERG5_9PSEU</name>
<dbReference type="PANTHER" id="PTHR42877:SF4">
    <property type="entry name" value="FAD_NAD(P)-BINDING DOMAIN-CONTAINING PROTEIN-RELATED"/>
    <property type="match status" value="1"/>
</dbReference>
<evidence type="ECO:0000256" key="1">
    <source>
        <dbReference type="ARBA" id="ARBA00023002"/>
    </source>
</evidence>
<keyword evidence="3" id="KW-1185">Reference proteome</keyword>
<reference evidence="2 3" key="1">
    <citation type="submission" date="2019-02" db="EMBL/GenBank/DDBJ databases">
        <title>Genomic Encyclopedia of Type Strains, Phase IV (KMG-IV): sequencing the most valuable type-strain genomes for metagenomic binning, comparative biology and taxonomic classification.</title>
        <authorList>
            <person name="Goeker M."/>
        </authorList>
    </citation>
    <scope>NUCLEOTIDE SEQUENCE [LARGE SCALE GENOMIC DNA]</scope>
    <source>
        <strain evidence="2 3">DSM 101727</strain>
    </source>
</reference>
<dbReference type="GO" id="GO:0016491">
    <property type="term" value="F:oxidoreductase activity"/>
    <property type="evidence" value="ECO:0007669"/>
    <property type="project" value="UniProtKB-KW"/>
</dbReference>
<keyword evidence="1" id="KW-0560">Oxidoreductase</keyword>
<evidence type="ECO:0000313" key="3">
    <source>
        <dbReference type="Proteomes" id="UP000294257"/>
    </source>
</evidence>
<evidence type="ECO:0000313" key="2">
    <source>
        <dbReference type="EMBL" id="RZS31233.1"/>
    </source>
</evidence>
<dbReference type="InterPro" id="IPR051209">
    <property type="entry name" value="FAD-bind_Monooxygenase_sf"/>
</dbReference>
<dbReference type="GO" id="GO:0050661">
    <property type="term" value="F:NADP binding"/>
    <property type="evidence" value="ECO:0007669"/>
    <property type="project" value="InterPro"/>
</dbReference>
<dbReference type="PANTHER" id="PTHR42877">
    <property type="entry name" value="L-ORNITHINE N(5)-MONOOXYGENASE-RELATED"/>
    <property type="match status" value="1"/>
</dbReference>
<sequence>MTTSVVIVGSGFGGLAMALELKRNGYHDFTVLEKAGEVGGVWRENTYPGAGCDIPSPYYSFSYEPNPVWPMRFSLREDITAYMNGVVDRHGLREHIRFRTEVASAEFDKDSGQWTITTSTGETLTADVFVPATGQLSRPSHPDIPGRETFAGKAFHSAEWDHDVDLTGKRVAVIGTGASAIQFVPKIQQGVDRLTLFQRSAPYIAPKPDTVYKPLHHTAFARFPVLQKAERFLWWAFCEFSTMGIVGNKAIAKLGSAVTRWHLKRQVFDPALRAKLTPDYPIGCKRVLFADDYYPALAQSNVDVVTERIAEITPGGVRDAAGTQHDVDVIVYGTGFATQSFLAPIAVRGLDGRDLNDAWADGARAYLGITVPAFPNLFLMYGPNTNLGAGSIIYMLERQARYIRQLVDHLDGQSYVDVRVDVEARYDREIQSRLAGTAWASCASWYRTEAGRVTNNWPGLVSEYDRRTRTVNLADYRTVTVPRESSARPRAERPGSPR</sequence>
<proteinExistence type="predicted"/>
<dbReference type="EMBL" id="SGWQ01000015">
    <property type="protein sequence ID" value="RZS31233.1"/>
    <property type="molecule type" value="Genomic_DNA"/>
</dbReference>
<organism evidence="2 3">
    <name type="scientific">Herbihabitans rhizosphaerae</name>
    <dbReference type="NCBI Taxonomy" id="1872711"/>
    <lineage>
        <taxon>Bacteria</taxon>
        <taxon>Bacillati</taxon>
        <taxon>Actinomycetota</taxon>
        <taxon>Actinomycetes</taxon>
        <taxon>Pseudonocardiales</taxon>
        <taxon>Pseudonocardiaceae</taxon>
        <taxon>Herbihabitans</taxon>
    </lineage>
</organism>
<dbReference type="PRINTS" id="PR00370">
    <property type="entry name" value="FMOXYGENASE"/>
</dbReference>
<gene>
    <name evidence="2" type="ORF">EV193_115112</name>
</gene>
<accession>A0A4V2ERG5</accession>
<dbReference type="InterPro" id="IPR036188">
    <property type="entry name" value="FAD/NAD-bd_sf"/>
</dbReference>
<dbReference type="AlphaFoldDB" id="A0A4V2ERG5"/>
<dbReference type="SUPFAM" id="SSF51905">
    <property type="entry name" value="FAD/NAD(P)-binding domain"/>
    <property type="match status" value="1"/>
</dbReference>